<dbReference type="PROSITE" id="PS00075">
    <property type="entry name" value="DHFR_1"/>
    <property type="match status" value="1"/>
</dbReference>
<dbReference type="OrthoDB" id="9577at10239"/>
<keyword evidence="3" id="KW-0554">One-carbon metabolism</keyword>
<keyword evidence="5" id="KW-0560">Oxidoreductase</keyword>
<dbReference type="GO" id="GO:0004146">
    <property type="term" value="F:dihydrofolate reductase activity"/>
    <property type="evidence" value="ECO:0007669"/>
    <property type="project" value="UniProtKB-EC"/>
</dbReference>
<dbReference type="PIRSF" id="PIRSF000194">
    <property type="entry name" value="DHFR"/>
    <property type="match status" value="1"/>
</dbReference>
<dbReference type="PANTHER" id="PTHR48069">
    <property type="entry name" value="DIHYDROFOLATE REDUCTASE"/>
    <property type="match status" value="1"/>
</dbReference>
<evidence type="ECO:0000256" key="3">
    <source>
        <dbReference type="ARBA" id="ARBA00022563"/>
    </source>
</evidence>
<dbReference type="InterPro" id="IPR017925">
    <property type="entry name" value="DHFR_CS"/>
</dbReference>
<dbReference type="GO" id="GO:0046452">
    <property type="term" value="P:dihydrofolate metabolic process"/>
    <property type="evidence" value="ECO:0007669"/>
    <property type="project" value="TreeGrafter"/>
</dbReference>
<dbReference type="GO" id="GO:0046654">
    <property type="term" value="P:tetrahydrofolate biosynthetic process"/>
    <property type="evidence" value="ECO:0007669"/>
    <property type="project" value="InterPro"/>
</dbReference>
<organism evidence="8 9">
    <name type="scientific">Erwinia phage vB_EamM_Huxley</name>
    <dbReference type="NCBI Taxonomy" id="1883373"/>
    <lineage>
        <taxon>Viruses</taxon>
        <taxon>Duplodnaviria</taxon>
        <taxon>Heunggongvirae</taxon>
        <taxon>Uroviricota</taxon>
        <taxon>Caudoviricetes</taxon>
        <taxon>Chimalliviridae</taxon>
        <taxon>Machinavirus</taxon>
        <taxon>Machinavirus machina</taxon>
    </lineage>
</organism>
<evidence type="ECO:0000256" key="6">
    <source>
        <dbReference type="RuleBase" id="RU004474"/>
    </source>
</evidence>
<evidence type="ECO:0000256" key="1">
    <source>
        <dbReference type="ARBA" id="ARBA00004903"/>
    </source>
</evidence>
<dbReference type="InterPro" id="IPR024072">
    <property type="entry name" value="DHFR-like_dom_sf"/>
</dbReference>
<dbReference type="GO" id="GO:0046655">
    <property type="term" value="P:folic acid metabolic process"/>
    <property type="evidence" value="ECO:0007669"/>
    <property type="project" value="TreeGrafter"/>
</dbReference>
<evidence type="ECO:0000256" key="4">
    <source>
        <dbReference type="ARBA" id="ARBA00022857"/>
    </source>
</evidence>
<dbReference type="Proteomes" id="UP000203302">
    <property type="component" value="Segment"/>
</dbReference>
<comment type="similarity">
    <text evidence="6">Belongs to the dihydrofolate reductase family.</text>
</comment>
<dbReference type="PRINTS" id="PR00070">
    <property type="entry name" value="DHFR"/>
</dbReference>
<proteinExistence type="inferred from homology"/>
<dbReference type="SUPFAM" id="SSF53597">
    <property type="entry name" value="Dihydrofolate reductase-like"/>
    <property type="match status" value="1"/>
</dbReference>
<evidence type="ECO:0000259" key="7">
    <source>
        <dbReference type="PROSITE" id="PS51330"/>
    </source>
</evidence>
<sequence>MKLSIIAATDRKNAIGKENTLPWRLPADLKNFKALTDGKLIIMGRKTWESLGSKSLPNRQSIVITRDHTRVTENSPNNERGVIIAPNLADAIGCAEALVKQGTYPDEVFIIGGSEVYHQTIKKADRIYVSRVDTVVEGADAFFPDIDRDYYQQSMSVRHLKDDAGNTYDWHYQIWDKIRG</sequence>
<dbReference type="Gene3D" id="3.40.430.10">
    <property type="entry name" value="Dihydrofolate Reductase, subunit A"/>
    <property type="match status" value="1"/>
</dbReference>
<evidence type="ECO:0000313" key="9">
    <source>
        <dbReference type="Proteomes" id="UP000203302"/>
    </source>
</evidence>
<keyword evidence="4" id="KW-0521">NADP</keyword>
<comment type="pathway">
    <text evidence="1">Cofactor biosynthesis; tetrahydrofolate biosynthesis; 5,6,7,8-tetrahydrofolate from 7,8-dihydrofolate: step 1/1.</text>
</comment>
<dbReference type="Pfam" id="PF00186">
    <property type="entry name" value="DHFR_1"/>
    <property type="match status" value="1"/>
</dbReference>
<evidence type="ECO:0000313" key="8">
    <source>
        <dbReference type="EMBL" id="ANZ49156.1"/>
    </source>
</evidence>
<evidence type="ECO:0000256" key="5">
    <source>
        <dbReference type="ARBA" id="ARBA00023002"/>
    </source>
</evidence>
<feature type="domain" description="DHFR" evidence="7">
    <location>
        <begin position="2"/>
        <end position="177"/>
    </location>
</feature>
<gene>
    <name evidence="8" type="ORF">HUXLEY_74</name>
</gene>
<dbReference type="RefSeq" id="YP_009293042.1">
    <property type="nucleotide sequence ID" value="NC_031127.1"/>
</dbReference>
<name>A0A1B2ID09_9CAUD</name>
<dbReference type="PROSITE" id="PS51330">
    <property type="entry name" value="DHFR_2"/>
    <property type="match status" value="1"/>
</dbReference>
<reference evidence="9" key="1">
    <citation type="submission" date="2016-06" db="EMBL/GenBank/DDBJ databases">
        <authorList>
            <person name="Berg J.A."/>
            <person name="Grossarth S.E."/>
            <person name="Jarvis T.M."/>
            <person name="Merrill B.D."/>
            <person name="Breakwell D.P."/>
            <person name="Hope S."/>
            <person name="Grose J.H."/>
        </authorList>
    </citation>
    <scope>NUCLEOTIDE SEQUENCE [LARGE SCALE GENOMIC DNA]</scope>
</reference>
<dbReference type="InterPro" id="IPR001796">
    <property type="entry name" value="DHFR_dom"/>
</dbReference>
<protein>
    <recommendedName>
        <fullName evidence="2">dihydrofolate reductase</fullName>
        <ecNumber evidence="2">1.5.1.3</ecNumber>
    </recommendedName>
</protein>
<dbReference type="EC" id="1.5.1.3" evidence="2"/>
<dbReference type="PANTHER" id="PTHR48069:SF3">
    <property type="entry name" value="DIHYDROFOLATE REDUCTASE"/>
    <property type="match status" value="1"/>
</dbReference>
<dbReference type="KEGG" id="vg:29069196"/>
<dbReference type="InterPro" id="IPR012259">
    <property type="entry name" value="DHFR"/>
</dbReference>
<accession>A0A1B2ID09</accession>
<dbReference type="GO" id="GO:0006730">
    <property type="term" value="P:one-carbon metabolic process"/>
    <property type="evidence" value="ECO:0007669"/>
    <property type="project" value="UniProtKB-KW"/>
</dbReference>
<dbReference type="CDD" id="cd00209">
    <property type="entry name" value="DHFR"/>
    <property type="match status" value="1"/>
</dbReference>
<dbReference type="GO" id="GO:0050661">
    <property type="term" value="F:NADP binding"/>
    <property type="evidence" value="ECO:0007669"/>
    <property type="project" value="InterPro"/>
</dbReference>
<dbReference type="EMBL" id="KX397368">
    <property type="protein sequence ID" value="ANZ49156.1"/>
    <property type="molecule type" value="Genomic_DNA"/>
</dbReference>
<evidence type="ECO:0000256" key="2">
    <source>
        <dbReference type="ARBA" id="ARBA00012856"/>
    </source>
</evidence>
<dbReference type="GeneID" id="29069196"/>